<comment type="caution">
    <text evidence="2">The sequence shown here is derived from an EMBL/GenBank/DDBJ whole genome shotgun (WGS) entry which is preliminary data.</text>
</comment>
<feature type="domain" description="Metallo-beta-lactamase" evidence="1">
    <location>
        <begin position="19"/>
        <end position="195"/>
    </location>
</feature>
<dbReference type="SUPFAM" id="SSF56281">
    <property type="entry name" value="Metallo-hydrolase/oxidoreductase"/>
    <property type="match status" value="1"/>
</dbReference>
<gene>
    <name evidence="2" type="ORF">ENP34_01765</name>
</gene>
<dbReference type="EMBL" id="DSIY01000039">
    <property type="protein sequence ID" value="HEG90163.1"/>
    <property type="molecule type" value="Genomic_DNA"/>
</dbReference>
<dbReference type="Gene3D" id="3.60.15.10">
    <property type="entry name" value="Ribonuclease Z/Hydroxyacylglutathione hydrolase-like"/>
    <property type="match status" value="1"/>
</dbReference>
<proteinExistence type="predicted"/>
<dbReference type="AlphaFoldDB" id="A0A831T999"/>
<dbReference type="InterPro" id="IPR052533">
    <property type="entry name" value="WalJ/YycJ-like"/>
</dbReference>
<sequence length="275" mass="29539">MDGREDCRVRVVSLGSGSSGNALLIQHGGTSLLLDAGLSCRDLRIRLASFGVGDHDLTAILISHEHHDHIRGLAQFLHYQSCQVLATGGTLHALDPGPGFPCVRLVPGKAFEVGTLAIVPIAVSHDALEPVGFVLSDGLATAAIFTDLGTVDRAVYDALNAAQLVVLEANYDRELLVRGSYPWPLKRRILSSRGHLSNDECAATLARLDLSPVREIWLAHLSAENNTPRHALHAVQTALGGSDHRLAIRALPRRGAPVSWDSSTADSKARQIRLF</sequence>
<organism evidence="2">
    <name type="scientific">Thermorudis peleae</name>
    <dbReference type="NCBI Taxonomy" id="1382356"/>
    <lineage>
        <taxon>Bacteria</taxon>
        <taxon>Pseudomonadati</taxon>
        <taxon>Thermomicrobiota</taxon>
        <taxon>Thermomicrobia</taxon>
        <taxon>Thermomicrobia incertae sedis</taxon>
        <taxon>Thermorudis</taxon>
    </lineage>
</organism>
<protein>
    <submittedName>
        <fullName evidence="2">MBL fold metallo-hydrolase</fullName>
    </submittedName>
</protein>
<dbReference type="Pfam" id="PF12706">
    <property type="entry name" value="Lactamase_B_2"/>
    <property type="match status" value="1"/>
</dbReference>
<accession>A0A831T999</accession>
<dbReference type="GO" id="GO:0016787">
    <property type="term" value="F:hydrolase activity"/>
    <property type="evidence" value="ECO:0007669"/>
    <property type="project" value="UniProtKB-KW"/>
</dbReference>
<name>A0A831T999_9BACT</name>
<dbReference type="PANTHER" id="PTHR47619">
    <property type="entry name" value="METALLO-HYDROLASE YYCJ-RELATED"/>
    <property type="match status" value="1"/>
</dbReference>
<reference evidence="2" key="1">
    <citation type="journal article" date="2020" name="mSystems">
        <title>Genome- and Community-Level Interaction Insights into Carbon Utilization and Element Cycling Functions of Hydrothermarchaeota in Hydrothermal Sediment.</title>
        <authorList>
            <person name="Zhou Z."/>
            <person name="Liu Y."/>
            <person name="Xu W."/>
            <person name="Pan J."/>
            <person name="Luo Z.H."/>
            <person name="Li M."/>
        </authorList>
    </citation>
    <scope>NUCLEOTIDE SEQUENCE [LARGE SCALE GENOMIC DNA]</scope>
    <source>
        <strain evidence="2">SpSt-210</strain>
    </source>
</reference>
<dbReference type="InterPro" id="IPR036866">
    <property type="entry name" value="RibonucZ/Hydroxyglut_hydro"/>
</dbReference>
<dbReference type="SMART" id="SM00849">
    <property type="entry name" value="Lactamase_B"/>
    <property type="match status" value="1"/>
</dbReference>
<dbReference type="InterPro" id="IPR001279">
    <property type="entry name" value="Metallo-B-lactamas"/>
</dbReference>
<evidence type="ECO:0000313" key="2">
    <source>
        <dbReference type="EMBL" id="HEG90163.1"/>
    </source>
</evidence>
<keyword evidence="2" id="KW-0378">Hydrolase</keyword>
<evidence type="ECO:0000259" key="1">
    <source>
        <dbReference type="SMART" id="SM00849"/>
    </source>
</evidence>
<dbReference type="PANTHER" id="PTHR47619:SF1">
    <property type="entry name" value="EXODEOXYRIBONUCLEASE WALJ"/>
    <property type="match status" value="1"/>
</dbReference>